<protein>
    <submittedName>
        <fullName evidence="2">Uncharacterized protein</fullName>
    </submittedName>
</protein>
<sequence>MTPITKFLALAALAAGAVAVADSDSPPSSIPITLPDDSLVYASTLYASPLVARRDKVSCSRGHSWDENTGVELNHFVADFAATYDGSSLARGAESSEWYTASNGGKFYLSVVNRACDNVKIESATHTLSLAVHACEIEGSGKYSGGMVDYGMTEETATGCGYYVITYTSVDTTSRLGRPAKRGSNCPTCAPFCLEPFSTCNPPEWSRCSQHEKDCILGQASSFSGCLMAGNCARGADTTSKLVNPAKRSDTCATCAPFCLEPYSTCNPPEWSRCSQNEKNCILGQASSFSGCLMAGNCARGADTTSKLVNPAKRSDTCATCAPFCLEPYSTCNPPEWSRCSQNEKNCILGQASSFSGCLMAGNCAS</sequence>
<evidence type="ECO:0000313" key="2">
    <source>
        <dbReference type="EMBL" id="UJO19408.1"/>
    </source>
</evidence>
<reference evidence="2" key="2">
    <citation type="journal article" date="2022" name="Microb. Genom.">
        <title>A chromosome-scale genome assembly of the tomato pathogen Cladosporium fulvum reveals a compartmentalized genome architecture and the presence of a dispensable chromosome.</title>
        <authorList>
            <person name="Zaccaron A.Z."/>
            <person name="Chen L.H."/>
            <person name="Samaras A."/>
            <person name="Stergiopoulos I."/>
        </authorList>
    </citation>
    <scope>NUCLEOTIDE SEQUENCE</scope>
    <source>
        <strain evidence="2">Race5_Kim</strain>
    </source>
</reference>
<evidence type="ECO:0000313" key="3">
    <source>
        <dbReference type="Proteomes" id="UP000756132"/>
    </source>
</evidence>
<dbReference type="EMBL" id="CP090168">
    <property type="protein sequence ID" value="UJO19408.1"/>
    <property type="molecule type" value="Genomic_DNA"/>
</dbReference>
<keyword evidence="3" id="KW-1185">Reference proteome</keyword>
<gene>
    <name evidence="2" type="ORF">CLAFUR5_07641</name>
</gene>
<dbReference type="RefSeq" id="XP_047763774.1">
    <property type="nucleotide sequence ID" value="XM_047906789.1"/>
</dbReference>
<organism evidence="2 3">
    <name type="scientific">Passalora fulva</name>
    <name type="common">Tomato leaf mold</name>
    <name type="synonym">Cladosporium fulvum</name>
    <dbReference type="NCBI Taxonomy" id="5499"/>
    <lineage>
        <taxon>Eukaryota</taxon>
        <taxon>Fungi</taxon>
        <taxon>Dikarya</taxon>
        <taxon>Ascomycota</taxon>
        <taxon>Pezizomycotina</taxon>
        <taxon>Dothideomycetes</taxon>
        <taxon>Dothideomycetidae</taxon>
        <taxon>Mycosphaerellales</taxon>
        <taxon>Mycosphaerellaceae</taxon>
        <taxon>Fulvia</taxon>
    </lineage>
</organism>
<name>A0A9Q8PBI1_PASFU</name>
<proteinExistence type="predicted"/>
<accession>A0A9Q8PBI1</accession>
<dbReference type="AlphaFoldDB" id="A0A9Q8PBI1"/>
<dbReference type="Proteomes" id="UP000756132">
    <property type="component" value="Chromosome 6"/>
</dbReference>
<dbReference type="OrthoDB" id="10438110at2759"/>
<dbReference type="KEGG" id="ffu:CLAFUR5_07641"/>
<keyword evidence="1" id="KW-0732">Signal</keyword>
<feature type="chain" id="PRO_5040172792" evidence="1">
    <location>
        <begin position="20"/>
        <end position="366"/>
    </location>
</feature>
<dbReference type="GeneID" id="71987519"/>
<reference evidence="2" key="1">
    <citation type="submission" date="2021-12" db="EMBL/GenBank/DDBJ databases">
        <authorList>
            <person name="Zaccaron A."/>
            <person name="Stergiopoulos I."/>
        </authorList>
    </citation>
    <scope>NUCLEOTIDE SEQUENCE</scope>
    <source>
        <strain evidence="2">Race5_Kim</strain>
    </source>
</reference>
<evidence type="ECO:0000256" key="1">
    <source>
        <dbReference type="SAM" id="SignalP"/>
    </source>
</evidence>
<feature type="signal peptide" evidence="1">
    <location>
        <begin position="1"/>
        <end position="19"/>
    </location>
</feature>